<dbReference type="EMBL" id="CP141059">
    <property type="protein sequence ID" value="WQQ26045.1"/>
    <property type="molecule type" value="Genomic_DNA"/>
</dbReference>
<dbReference type="PANTHER" id="PTHR38340">
    <property type="entry name" value="S-LAYER PROTEIN"/>
    <property type="match status" value="1"/>
</dbReference>
<proteinExistence type="predicted"/>
<evidence type="ECO:0000313" key="5">
    <source>
        <dbReference type="EMBL" id="WQQ26045.1"/>
    </source>
</evidence>
<evidence type="ECO:0000313" key="6">
    <source>
        <dbReference type="Proteomes" id="UP001327225"/>
    </source>
</evidence>
<dbReference type="Pfam" id="PF00353">
    <property type="entry name" value="HemolysinCabind"/>
    <property type="match status" value="2"/>
</dbReference>
<dbReference type="InterPro" id="IPR050557">
    <property type="entry name" value="RTX_toxin/Mannuronan_C5-epim"/>
</dbReference>
<dbReference type="Proteomes" id="UP001327225">
    <property type="component" value="Chromosome"/>
</dbReference>
<feature type="signal peptide" evidence="4">
    <location>
        <begin position="1"/>
        <end position="18"/>
    </location>
</feature>
<dbReference type="Gene3D" id="2.150.10.10">
    <property type="entry name" value="Serralysin-like metalloprotease, C-terminal"/>
    <property type="match status" value="1"/>
</dbReference>
<dbReference type="InterPro" id="IPR001343">
    <property type="entry name" value="Hemolysn_Ca-bd"/>
</dbReference>
<evidence type="ECO:0000256" key="2">
    <source>
        <dbReference type="ARBA" id="ARBA00022525"/>
    </source>
</evidence>
<dbReference type="SUPFAM" id="SSF51120">
    <property type="entry name" value="beta-Roll"/>
    <property type="match status" value="1"/>
</dbReference>
<dbReference type="InterPro" id="IPR011049">
    <property type="entry name" value="Serralysin-like_metalloprot_C"/>
</dbReference>
<dbReference type="PANTHER" id="PTHR38340:SF1">
    <property type="entry name" value="S-LAYER PROTEIN"/>
    <property type="match status" value="1"/>
</dbReference>
<dbReference type="PRINTS" id="PR00313">
    <property type="entry name" value="CABNDNGRPT"/>
</dbReference>
<evidence type="ECO:0000256" key="1">
    <source>
        <dbReference type="ARBA" id="ARBA00004613"/>
    </source>
</evidence>
<organism evidence="5 6">
    <name type="scientific">Nocardioides bizhenqiangii</name>
    <dbReference type="NCBI Taxonomy" id="3095076"/>
    <lineage>
        <taxon>Bacteria</taxon>
        <taxon>Bacillati</taxon>
        <taxon>Actinomycetota</taxon>
        <taxon>Actinomycetes</taxon>
        <taxon>Propionibacteriales</taxon>
        <taxon>Nocardioidaceae</taxon>
        <taxon>Nocardioides</taxon>
    </lineage>
</organism>
<protein>
    <submittedName>
        <fullName evidence="5">Calcium-binding protein</fullName>
    </submittedName>
</protein>
<sequence length="266" mass="27604">MRTAIRSALALAAAVALTLVGPQPGTSVATPAGPGDRAAADVRAAGKAIVRPATLRRVEGGYYFGAWGQNSRVVVTLVDGKLRFSDPRTARWQGLARSCERKRVARGVAAVCRVPNGVTPANPLTINFEMRLGDDHVDTSTLPAQFRTSALLDAGVDVARTGAGKDFVNGAFDRDLIISGAGNDWVRSGESGDRVFGGDGRDRVVGGELGDRLRGGDGIDLVEGGPGNDEVYGDAGADRLKCGDGSDAGEVDPADTQRLSCERSLG</sequence>
<evidence type="ECO:0000256" key="4">
    <source>
        <dbReference type="SAM" id="SignalP"/>
    </source>
</evidence>
<comment type="subcellular location">
    <subcellularLocation>
        <location evidence="1">Secreted</location>
    </subcellularLocation>
</comment>
<keyword evidence="2" id="KW-0964">Secreted</keyword>
<reference evidence="6" key="1">
    <citation type="submission" date="2023-12" db="EMBL/GenBank/DDBJ databases">
        <title>Novel species in genus Nocardioides.</title>
        <authorList>
            <person name="Zhou H."/>
        </authorList>
    </citation>
    <scope>NUCLEOTIDE SEQUENCE [LARGE SCALE GENOMIC DNA]</scope>
    <source>
        <strain evidence="6">HM61</strain>
    </source>
</reference>
<feature type="chain" id="PRO_5045663260" evidence="4">
    <location>
        <begin position="19"/>
        <end position="266"/>
    </location>
</feature>
<keyword evidence="6" id="KW-1185">Reference proteome</keyword>
<keyword evidence="4" id="KW-0732">Signal</keyword>
<name>A0ABZ0ZNY5_9ACTN</name>
<accession>A0ABZ0ZNY5</accession>
<evidence type="ECO:0000256" key="3">
    <source>
        <dbReference type="SAM" id="MobiDB-lite"/>
    </source>
</evidence>
<dbReference type="RefSeq" id="WP_322937160.1">
    <property type="nucleotide sequence ID" value="NZ_CP141059.1"/>
</dbReference>
<feature type="region of interest" description="Disordered" evidence="3">
    <location>
        <begin position="243"/>
        <end position="266"/>
    </location>
</feature>
<gene>
    <name evidence="5" type="ORF">SHK19_19025</name>
</gene>